<protein>
    <submittedName>
        <fullName evidence="1">Uncharacterized protein</fullName>
    </submittedName>
</protein>
<name>A0A1K9ZRG6_9GAMM</name>
<dbReference type="EMBL" id="FPLD01000065">
    <property type="protein sequence ID" value="SGZ01012.1"/>
    <property type="molecule type" value="Genomic_DNA"/>
</dbReference>
<evidence type="ECO:0000313" key="2">
    <source>
        <dbReference type="Proteomes" id="UP000183794"/>
    </source>
</evidence>
<dbReference type="AlphaFoldDB" id="A0A1K9ZRG6"/>
<sequence length="219" mass="24997">MTLDEQLEKLVLESTAKTGKSLQLLSDICKEQYERGSLDFSIATVGRLSEEVGGPKSSAIRNKTPSGDKYKTLLKAWQNEYKKKPRPRTTRKKDQWVEDIQDHQTRWLTLDLINENRKLTAENLKYKEVKVLQIDMRKPPLTTGKAIAAREEKKANIEFTASELKSLSHAISEQCFEAFGLSKDSRGRVEQDGQEMFKVGFVSAIEKILDVYAVERESI</sequence>
<dbReference type="InterPro" id="IPR048061">
    <property type="entry name" value="GmtX-like"/>
</dbReference>
<gene>
    <name evidence="1" type="ORF">NVI5450_2373</name>
</gene>
<dbReference type="RefSeq" id="WP_075497323.1">
    <property type="nucleotide sequence ID" value="NZ_CAWRBC010000084.1"/>
</dbReference>
<organism evidence="1 2">
    <name type="scientific">Moritella viscosa</name>
    <dbReference type="NCBI Taxonomy" id="80854"/>
    <lineage>
        <taxon>Bacteria</taxon>
        <taxon>Pseudomonadati</taxon>
        <taxon>Pseudomonadota</taxon>
        <taxon>Gammaproteobacteria</taxon>
        <taxon>Alteromonadales</taxon>
        <taxon>Moritellaceae</taxon>
        <taxon>Moritella</taxon>
    </lineage>
</organism>
<accession>A0A1K9ZRG6</accession>
<dbReference type="NCBIfam" id="NF040692">
    <property type="entry name" value="recomb_assoc"/>
    <property type="match status" value="1"/>
</dbReference>
<reference evidence="1 2" key="1">
    <citation type="submission" date="2016-11" db="EMBL/GenBank/DDBJ databases">
        <authorList>
            <person name="Jaros S."/>
            <person name="Januszkiewicz K."/>
            <person name="Wedrychowicz H."/>
        </authorList>
    </citation>
    <scope>NUCLEOTIDE SEQUENCE [LARGE SCALE GENOMIC DNA]</scope>
    <source>
        <strain evidence="1">NVI 5450</strain>
    </source>
</reference>
<dbReference type="Proteomes" id="UP000183794">
    <property type="component" value="Unassembled WGS sequence"/>
</dbReference>
<proteinExistence type="predicted"/>
<evidence type="ECO:0000313" key="1">
    <source>
        <dbReference type="EMBL" id="SGZ01012.1"/>
    </source>
</evidence>
<dbReference type="OrthoDB" id="6629240at2"/>